<proteinExistence type="predicted"/>
<evidence type="ECO:0000313" key="2">
    <source>
        <dbReference type="Proteomes" id="UP000887540"/>
    </source>
</evidence>
<dbReference type="WBParaSite" id="ACRNAN_scaffold2685.g31372.t1">
    <property type="protein sequence ID" value="ACRNAN_scaffold2685.g31372.t1"/>
    <property type="gene ID" value="ACRNAN_scaffold2685.g31372"/>
</dbReference>
<keyword evidence="2" id="KW-1185">Reference proteome</keyword>
<protein>
    <submittedName>
        <fullName evidence="3">Uncharacterized protein</fullName>
    </submittedName>
</protein>
<sequence length="385" mass="45264">MAENSSSISRYQLEELVDLLLERMQTMERNKKEIEFLQNKLNTRKSLRRDMEQELDQQLDEIAKRQQIRNDIAMELANLRNKQVLLSTQNGHPQDPDDLDSLRAKLDALNVEIEKGPNNPSIQTNSDDEHADDSWFIEVENEVDRITKCNLELEESNKVCTDKIEQSSATLEEILNKIHLLDLEIEEVQNLTRKYHNLKQIEWDKLQEAEMEEKNARESIEIAQRGNSMFAEFNDANKKTQHEIDELYEEKMNLKKRNYELNSQLNIARDQLKYMTQWNEKDSLTKVLLGHIESELIFIHDRINSLKTANETMFALTNQKVQSIGTKTKQIKHDNENLKKSIDSIKRSGEKLDVEKWKLRAEVNTLDKLRMEVTNMERELNNKAV</sequence>
<name>A0A914DJY5_9BILA</name>
<accession>A0A914DJY5</accession>
<dbReference type="Proteomes" id="UP000887540">
    <property type="component" value="Unplaced"/>
</dbReference>
<evidence type="ECO:0000313" key="3">
    <source>
        <dbReference type="WBParaSite" id="ACRNAN_scaffold2685.g31372.t1"/>
    </source>
</evidence>
<evidence type="ECO:0000256" key="1">
    <source>
        <dbReference type="SAM" id="Coils"/>
    </source>
</evidence>
<organism evidence="2 3">
    <name type="scientific">Acrobeloides nanus</name>
    <dbReference type="NCBI Taxonomy" id="290746"/>
    <lineage>
        <taxon>Eukaryota</taxon>
        <taxon>Metazoa</taxon>
        <taxon>Ecdysozoa</taxon>
        <taxon>Nematoda</taxon>
        <taxon>Chromadorea</taxon>
        <taxon>Rhabditida</taxon>
        <taxon>Tylenchina</taxon>
        <taxon>Cephalobomorpha</taxon>
        <taxon>Cephaloboidea</taxon>
        <taxon>Cephalobidae</taxon>
        <taxon>Acrobeloides</taxon>
    </lineage>
</organism>
<feature type="coiled-coil region" evidence="1">
    <location>
        <begin position="171"/>
        <end position="271"/>
    </location>
</feature>
<feature type="coiled-coil region" evidence="1">
    <location>
        <begin position="10"/>
        <end position="68"/>
    </location>
</feature>
<reference evidence="3" key="1">
    <citation type="submission" date="2022-11" db="UniProtKB">
        <authorList>
            <consortium name="WormBaseParasite"/>
        </authorList>
    </citation>
    <scope>IDENTIFICATION</scope>
</reference>
<keyword evidence="1" id="KW-0175">Coiled coil</keyword>
<dbReference type="AlphaFoldDB" id="A0A914DJY5"/>